<dbReference type="Pfam" id="PF08323">
    <property type="entry name" value="Glyco_transf_5"/>
    <property type="match status" value="1"/>
</dbReference>
<comment type="catalytic activity">
    <reaction evidence="1">
        <text>[(1-&gt;4)-alpha-D-glucosyl](n) + ADP-alpha-D-glucose = [(1-&gt;4)-alpha-D-glucosyl](n+1) + ADP + H(+)</text>
        <dbReference type="Rhea" id="RHEA:18189"/>
        <dbReference type="Rhea" id="RHEA-COMP:9584"/>
        <dbReference type="Rhea" id="RHEA-COMP:9587"/>
        <dbReference type="ChEBI" id="CHEBI:15378"/>
        <dbReference type="ChEBI" id="CHEBI:15444"/>
        <dbReference type="ChEBI" id="CHEBI:57498"/>
        <dbReference type="ChEBI" id="CHEBI:456216"/>
        <dbReference type="EC" id="2.4.1.21"/>
    </reaction>
</comment>
<evidence type="ECO:0000256" key="2">
    <source>
        <dbReference type="ARBA" id="ARBA00010281"/>
    </source>
</evidence>
<dbReference type="EC" id="2.4.1.21" evidence="3"/>
<evidence type="ECO:0000256" key="5">
    <source>
        <dbReference type="ARBA" id="ARBA00022679"/>
    </source>
</evidence>
<dbReference type="NCBIfam" id="TIGR02095">
    <property type="entry name" value="glgA"/>
    <property type="match status" value="1"/>
</dbReference>
<dbReference type="InterPro" id="IPR011835">
    <property type="entry name" value="GS/SS"/>
</dbReference>
<gene>
    <name evidence="8" type="ORF">MNBD_GAMMA07-2796</name>
</gene>
<dbReference type="Gene3D" id="3.40.50.2000">
    <property type="entry name" value="Glycogen Phosphorylase B"/>
    <property type="match status" value="2"/>
</dbReference>
<dbReference type="NCBIfam" id="NF001899">
    <property type="entry name" value="PRK00654.1-2"/>
    <property type="match status" value="1"/>
</dbReference>
<keyword evidence="4 8" id="KW-0328">Glycosyltransferase</keyword>
<dbReference type="Pfam" id="PF00534">
    <property type="entry name" value="Glycos_transf_1"/>
    <property type="match status" value="1"/>
</dbReference>
<evidence type="ECO:0000256" key="4">
    <source>
        <dbReference type="ARBA" id="ARBA00022676"/>
    </source>
</evidence>
<dbReference type="PANTHER" id="PTHR45825">
    <property type="entry name" value="GRANULE-BOUND STARCH SYNTHASE 1, CHLOROPLASTIC/AMYLOPLASTIC"/>
    <property type="match status" value="1"/>
</dbReference>
<feature type="domain" description="Glycosyl transferase family 1" evidence="6">
    <location>
        <begin position="285"/>
        <end position="449"/>
    </location>
</feature>
<evidence type="ECO:0000256" key="1">
    <source>
        <dbReference type="ARBA" id="ARBA00001478"/>
    </source>
</evidence>
<reference evidence="8" key="1">
    <citation type="submission" date="2018-06" db="EMBL/GenBank/DDBJ databases">
        <authorList>
            <person name="Zhirakovskaya E."/>
        </authorList>
    </citation>
    <scope>NUCLEOTIDE SEQUENCE</scope>
</reference>
<evidence type="ECO:0000259" key="6">
    <source>
        <dbReference type="Pfam" id="PF00534"/>
    </source>
</evidence>
<evidence type="ECO:0000259" key="7">
    <source>
        <dbReference type="Pfam" id="PF08323"/>
    </source>
</evidence>
<accession>A0A3B0X4H7</accession>
<evidence type="ECO:0000256" key="3">
    <source>
        <dbReference type="ARBA" id="ARBA00012588"/>
    </source>
</evidence>
<feature type="domain" description="Starch synthase catalytic" evidence="7">
    <location>
        <begin position="3"/>
        <end position="237"/>
    </location>
</feature>
<dbReference type="EMBL" id="UOFF01000465">
    <property type="protein sequence ID" value="VAW57817.1"/>
    <property type="molecule type" value="Genomic_DNA"/>
</dbReference>
<dbReference type="AlphaFoldDB" id="A0A3B0X4H7"/>
<dbReference type="GO" id="GO:0005829">
    <property type="term" value="C:cytosol"/>
    <property type="evidence" value="ECO:0007669"/>
    <property type="project" value="TreeGrafter"/>
</dbReference>
<dbReference type="GO" id="GO:0005978">
    <property type="term" value="P:glycogen biosynthetic process"/>
    <property type="evidence" value="ECO:0007669"/>
    <property type="project" value="TreeGrafter"/>
</dbReference>
<protein>
    <recommendedName>
        <fullName evidence="3">starch synthase</fullName>
        <ecNumber evidence="3">2.4.1.21</ecNumber>
    </recommendedName>
</protein>
<dbReference type="SUPFAM" id="SSF53756">
    <property type="entry name" value="UDP-Glycosyltransferase/glycogen phosphorylase"/>
    <property type="match status" value="1"/>
</dbReference>
<dbReference type="CDD" id="cd03791">
    <property type="entry name" value="GT5_Glycogen_synthase_DULL1-like"/>
    <property type="match status" value="1"/>
</dbReference>
<dbReference type="GO" id="GO:0009011">
    <property type="term" value="F:alpha-1,4-glucan glucosyltransferase (ADP-glucose donor) activity"/>
    <property type="evidence" value="ECO:0007669"/>
    <property type="project" value="UniProtKB-EC"/>
</dbReference>
<sequence>MNKILYISSEAFPLIKTGGLADVAGSLPVALQKNSQNVRLLIPAYPEVLKKIIKHKTQATTRYYNQQVKIIEIKLPGSNIITWLVDCKAAFDRPGGPYTDEDGRPWHDNAFRFSIFCHAAVDIALNKLKLNWTPDVVHCNDWQTGLVPALLSLQPKRPAILFTIHNLAYQGVFEEQTFHDLHLPKALWHMHGLEFYGKFSFIKGGLVYADKISTVSCRYAKEILQSKFSYGLDGLLNYRKKHLVGITNGIDETHWNPATDKYIAQKYNRRSLNKKPLNKLALQKKFSLPVDESIPMIGMISRLVEQKGLEIILEMLPKLLKLPIQLVILGTGETHYEIQLTEWAEKHPEQLHVNIGYNESLAHNIEAASDMYLMPSTFEPCGLNQLYSLRYGTLPIVTYVGGLVDTVIDANATNITNGVANGFMLKKQTAKALLNKIKYALSLYQKTKTWHQLQLNAMKTDSSWETSAKHYINLYQLALDEC</sequence>
<dbReference type="GO" id="GO:0004373">
    <property type="term" value="F:alpha-1,4-glucan glucosyltransferase (UDP-glucose donor) activity"/>
    <property type="evidence" value="ECO:0007669"/>
    <property type="project" value="InterPro"/>
</dbReference>
<dbReference type="InterPro" id="IPR001296">
    <property type="entry name" value="Glyco_trans_1"/>
</dbReference>
<organism evidence="8">
    <name type="scientific">hydrothermal vent metagenome</name>
    <dbReference type="NCBI Taxonomy" id="652676"/>
    <lineage>
        <taxon>unclassified sequences</taxon>
        <taxon>metagenomes</taxon>
        <taxon>ecological metagenomes</taxon>
    </lineage>
</organism>
<dbReference type="PANTHER" id="PTHR45825:SF11">
    <property type="entry name" value="ALPHA AMYLASE DOMAIN-CONTAINING PROTEIN"/>
    <property type="match status" value="1"/>
</dbReference>
<dbReference type="HAMAP" id="MF_00484">
    <property type="entry name" value="Glycogen_synth"/>
    <property type="match status" value="1"/>
</dbReference>
<name>A0A3B0X4H7_9ZZZZ</name>
<comment type="similarity">
    <text evidence="2">Belongs to the glycosyltransferase 1 family. Bacterial/plant glycogen synthase subfamily.</text>
</comment>
<keyword evidence="5 8" id="KW-0808">Transferase</keyword>
<evidence type="ECO:0000313" key="8">
    <source>
        <dbReference type="EMBL" id="VAW57817.1"/>
    </source>
</evidence>
<dbReference type="InterPro" id="IPR013534">
    <property type="entry name" value="Starch_synth_cat_dom"/>
</dbReference>
<proteinExistence type="inferred from homology"/>